<evidence type="ECO:0000313" key="1">
    <source>
        <dbReference type="EMBL" id="OBA23732.1"/>
    </source>
</evidence>
<comment type="caution">
    <text evidence="1">The sequence shown here is derived from an EMBL/GenBank/DDBJ whole genome shotgun (WGS) entry which is preliminary data.</text>
</comment>
<gene>
    <name evidence="1" type="ORF">METBIDRAFT_111984</name>
</gene>
<protein>
    <submittedName>
        <fullName evidence="1">Uncharacterized protein</fullName>
    </submittedName>
</protein>
<dbReference type="AlphaFoldDB" id="A0A1A0HIL9"/>
<reference evidence="1 2" key="1">
    <citation type="submission" date="2016-05" db="EMBL/GenBank/DDBJ databases">
        <title>Comparative genomics of biotechnologically important yeasts.</title>
        <authorList>
            <consortium name="DOE Joint Genome Institute"/>
            <person name="Riley R."/>
            <person name="Haridas S."/>
            <person name="Wolfe K.H."/>
            <person name="Lopes M.R."/>
            <person name="Hittinger C.T."/>
            <person name="Goker M."/>
            <person name="Salamov A."/>
            <person name="Wisecaver J."/>
            <person name="Long T.M."/>
            <person name="Aerts A.L."/>
            <person name="Barry K."/>
            <person name="Choi C."/>
            <person name="Clum A."/>
            <person name="Coughlan A.Y."/>
            <person name="Deshpande S."/>
            <person name="Douglass A.P."/>
            <person name="Hanson S.J."/>
            <person name="Klenk H.-P."/>
            <person name="LaButti K."/>
            <person name="Lapidus A."/>
            <person name="Lindquist E."/>
            <person name="Lipzen A."/>
            <person name="Meier-kolthoff J.P."/>
            <person name="Ohm R.A."/>
            <person name="Otillar R.P."/>
            <person name="Pangilinan J."/>
            <person name="Peng Y."/>
            <person name="Rokas A."/>
            <person name="Rosa C.A."/>
            <person name="Scheuner C."/>
            <person name="Sibirny A.A."/>
            <person name="Slot J.C."/>
            <person name="Stielow J.B."/>
            <person name="Sun H."/>
            <person name="Kurtzman C.P."/>
            <person name="Blackwell M."/>
            <person name="Grigoriev I.V."/>
            <person name="Jeffries T.W."/>
        </authorList>
    </citation>
    <scope>NUCLEOTIDE SEQUENCE [LARGE SCALE GENOMIC DNA]</scope>
    <source>
        <strain evidence="1 2">NRRL YB-4993</strain>
    </source>
</reference>
<dbReference type="RefSeq" id="XP_018714213.1">
    <property type="nucleotide sequence ID" value="XM_018853930.1"/>
</dbReference>
<dbReference type="GeneID" id="30026906"/>
<dbReference type="Proteomes" id="UP000092555">
    <property type="component" value="Unassembled WGS sequence"/>
</dbReference>
<sequence length="213" mass="24198">MGKRESCCYFWTGRNGSSDRFAGAPTKRRGFQAGCHGQRGRRSRLLSARRGIKRTGVRSPHRGFQEKEKTPGEWSRGVRWPRVRGVDFLGWWRCLSPFSFWESFFVVWLGEAYRTGLVRRAGAEFFFFWRGTKLACPNIGCLAPQATPTRKPGNGKTARGERGCWARTALWTTSQISAANGRCLAGRRSHDVRPCWARRMGPVLCHAKSSVWP</sequence>
<organism evidence="1 2">
    <name type="scientific">Metschnikowia bicuspidata var. bicuspidata NRRL YB-4993</name>
    <dbReference type="NCBI Taxonomy" id="869754"/>
    <lineage>
        <taxon>Eukaryota</taxon>
        <taxon>Fungi</taxon>
        <taxon>Dikarya</taxon>
        <taxon>Ascomycota</taxon>
        <taxon>Saccharomycotina</taxon>
        <taxon>Pichiomycetes</taxon>
        <taxon>Metschnikowiaceae</taxon>
        <taxon>Metschnikowia</taxon>
    </lineage>
</organism>
<evidence type="ECO:0000313" key="2">
    <source>
        <dbReference type="Proteomes" id="UP000092555"/>
    </source>
</evidence>
<proteinExistence type="predicted"/>
<keyword evidence="2" id="KW-1185">Reference proteome</keyword>
<dbReference type="EMBL" id="LXTC01000001">
    <property type="protein sequence ID" value="OBA23732.1"/>
    <property type="molecule type" value="Genomic_DNA"/>
</dbReference>
<accession>A0A1A0HIL9</accession>
<name>A0A1A0HIL9_9ASCO</name>